<evidence type="ECO:0000313" key="3">
    <source>
        <dbReference type="Proteomes" id="UP000799424"/>
    </source>
</evidence>
<keyword evidence="3" id="KW-1185">Reference proteome</keyword>
<gene>
    <name evidence="2" type="ORF">CC86DRAFT_404862</name>
</gene>
<dbReference type="EMBL" id="MU006223">
    <property type="protein sequence ID" value="KAF2827820.1"/>
    <property type="molecule type" value="Genomic_DNA"/>
</dbReference>
<feature type="region of interest" description="Disordered" evidence="1">
    <location>
        <begin position="1"/>
        <end position="39"/>
    </location>
</feature>
<reference evidence="2" key="1">
    <citation type="journal article" date="2020" name="Stud. Mycol.">
        <title>101 Dothideomycetes genomes: a test case for predicting lifestyles and emergence of pathogens.</title>
        <authorList>
            <person name="Haridas S."/>
            <person name="Albert R."/>
            <person name="Binder M."/>
            <person name="Bloem J."/>
            <person name="Labutti K."/>
            <person name="Salamov A."/>
            <person name="Andreopoulos B."/>
            <person name="Baker S."/>
            <person name="Barry K."/>
            <person name="Bills G."/>
            <person name="Bluhm B."/>
            <person name="Cannon C."/>
            <person name="Castanera R."/>
            <person name="Culley D."/>
            <person name="Daum C."/>
            <person name="Ezra D."/>
            <person name="Gonzalez J."/>
            <person name="Henrissat B."/>
            <person name="Kuo A."/>
            <person name="Liang C."/>
            <person name="Lipzen A."/>
            <person name="Lutzoni F."/>
            <person name="Magnuson J."/>
            <person name="Mondo S."/>
            <person name="Nolan M."/>
            <person name="Ohm R."/>
            <person name="Pangilinan J."/>
            <person name="Park H.-J."/>
            <person name="Ramirez L."/>
            <person name="Alfaro M."/>
            <person name="Sun H."/>
            <person name="Tritt A."/>
            <person name="Yoshinaga Y."/>
            <person name="Zwiers L.-H."/>
            <person name="Turgeon B."/>
            <person name="Goodwin S."/>
            <person name="Spatafora J."/>
            <person name="Crous P."/>
            <person name="Grigoriev I."/>
        </authorList>
    </citation>
    <scope>NUCLEOTIDE SEQUENCE</scope>
    <source>
        <strain evidence="2">CBS 113818</strain>
    </source>
</reference>
<proteinExistence type="predicted"/>
<dbReference type="AlphaFoldDB" id="A0A6A7A3C5"/>
<organism evidence="2 3">
    <name type="scientific">Ophiobolus disseminans</name>
    <dbReference type="NCBI Taxonomy" id="1469910"/>
    <lineage>
        <taxon>Eukaryota</taxon>
        <taxon>Fungi</taxon>
        <taxon>Dikarya</taxon>
        <taxon>Ascomycota</taxon>
        <taxon>Pezizomycotina</taxon>
        <taxon>Dothideomycetes</taxon>
        <taxon>Pleosporomycetidae</taxon>
        <taxon>Pleosporales</taxon>
        <taxon>Pleosporineae</taxon>
        <taxon>Phaeosphaeriaceae</taxon>
        <taxon>Ophiobolus</taxon>
    </lineage>
</organism>
<evidence type="ECO:0000256" key="1">
    <source>
        <dbReference type="SAM" id="MobiDB-lite"/>
    </source>
</evidence>
<dbReference type="Proteomes" id="UP000799424">
    <property type="component" value="Unassembled WGS sequence"/>
</dbReference>
<accession>A0A6A7A3C5</accession>
<evidence type="ECO:0000313" key="2">
    <source>
        <dbReference type="EMBL" id="KAF2827820.1"/>
    </source>
</evidence>
<protein>
    <submittedName>
        <fullName evidence="2">Uncharacterized protein</fullName>
    </submittedName>
</protein>
<sequence>MVDLTEDEPITPASARPTPSVISEPVSSTPIAPFRPKPSKPLSRALSKIQAAQFDAFRPRQYYILVTGSYTVICPHIAERIPAIADQLRLEIGFLSVGTMENRVLEAYLDLGLLTGSMVLGSSKEHLAKRCCLQHELSGHQFQPQNDQDNAIQRVGADYLVAWESLGNATSDDGGQHFQPVKTNSTIPPTSTCEYRLRDDHRLFIKPDHVFADRGLIEFSDMTELEFSGKLSLPMLIDEPIAITGFKLDASTALKGMHKWGQYDTSKVRYGHERRKQTTSKAQSKKMTLHLKAQLIYSELLSSTPV</sequence>
<name>A0A6A7A3C5_9PLEO</name>